<organism evidence="1">
    <name type="scientific">Escherichia coli</name>
    <dbReference type="NCBI Taxonomy" id="562"/>
    <lineage>
        <taxon>Bacteria</taxon>
        <taxon>Pseudomonadati</taxon>
        <taxon>Pseudomonadota</taxon>
        <taxon>Gammaproteobacteria</taxon>
        <taxon>Enterobacterales</taxon>
        <taxon>Enterobacteriaceae</taxon>
        <taxon>Escherichia</taxon>
    </lineage>
</organism>
<geneLocation type="plasmid" evidence="1">
    <name>pETN48</name>
</geneLocation>
<dbReference type="EMBL" id="FQ482074">
    <property type="protein sequence ID" value="CBX36119.1"/>
    <property type="molecule type" value="Genomic_DNA"/>
</dbReference>
<sequence>MGAETPGEETEPALTLCMLSGTW</sequence>
<name>E3PZ00_ECOLX</name>
<evidence type="ECO:0000313" key="1">
    <source>
        <dbReference type="EMBL" id="CBX36119.1"/>
    </source>
</evidence>
<reference evidence="1" key="2">
    <citation type="submission" date="2010-10" db="EMBL/GenBank/DDBJ databases">
        <authorList>
            <person name="Genoscope - CEA"/>
        </authorList>
    </citation>
    <scope>NUCLEOTIDE SEQUENCE [LARGE SCALE GENOMIC DNA]</scope>
    <source>
        <strain evidence="1">O102-ST405</strain>
        <plasmid evidence="1">pETN48</plasmid>
    </source>
</reference>
<reference evidence="1" key="1">
    <citation type="submission" date="2010-10" db="EMBL/GenBank/DDBJ databases">
        <title>Complete nucleotide sequence of plasmid pTN48 encoding the CTX-M-14 extended spectrum beta-lactamase from an Escherichia coli O102-ST405 strain.</title>
        <authorList>
            <person name="Billard-Pomares T."/>
            <person name="Tenaillon O."/>
            <person name="Le Nagard H."/>
            <person name="Rouy Z."/>
            <person name="Cruvellier S."/>
            <person name="Medigue C."/>
            <person name="Arlet G."/>
            <person name="Denamur E."/>
            <person name="Branger C."/>
        </authorList>
    </citation>
    <scope>NUCLEOTIDE SEQUENCE [LARGE SCALE GENOMIC DNA]</scope>
    <source>
        <strain evidence="1">O102-ST405</strain>
        <plasmid evidence="1">pETN48</plasmid>
    </source>
</reference>
<protein>
    <submittedName>
        <fullName evidence="1">Uncharacterized protein</fullName>
    </submittedName>
</protein>
<gene>
    <name evidence="1" type="ORF">ETN48_p0189</name>
</gene>
<proteinExistence type="predicted"/>
<keyword evidence="1" id="KW-0614">Plasmid</keyword>
<accession>E3PZ00</accession>
<dbReference type="AlphaFoldDB" id="E3PZ00"/>